<name>A0A365YNU0_9MICC</name>
<dbReference type="Gene3D" id="1.10.10.10">
    <property type="entry name" value="Winged helix-like DNA-binding domain superfamily/Winged helix DNA-binding domain"/>
    <property type="match status" value="1"/>
</dbReference>
<dbReference type="InterPro" id="IPR052509">
    <property type="entry name" value="Metal_resp_DNA-bind_regulator"/>
</dbReference>
<dbReference type="Pfam" id="PF03551">
    <property type="entry name" value="PadR"/>
    <property type="match status" value="1"/>
</dbReference>
<evidence type="ECO:0000313" key="3">
    <source>
        <dbReference type="Proteomes" id="UP000252167"/>
    </source>
</evidence>
<dbReference type="RefSeq" id="WP_047120766.1">
    <property type="nucleotide sequence ID" value="NZ_POAF01000001.1"/>
</dbReference>
<dbReference type="AlphaFoldDB" id="A0A365YNU0"/>
<feature type="domain" description="Transcription regulator PadR N-terminal" evidence="1">
    <location>
        <begin position="21"/>
        <end position="91"/>
    </location>
</feature>
<dbReference type="PANTHER" id="PTHR33169">
    <property type="entry name" value="PADR-FAMILY TRANSCRIPTIONAL REGULATOR"/>
    <property type="match status" value="1"/>
</dbReference>
<organism evidence="2 3">
    <name type="scientific">Glutamicibacter soli</name>
    <dbReference type="NCBI Taxonomy" id="453836"/>
    <lineage>
        <taxon>Bacteria</taxon>
        <taxon>Bacillati</taxon>
        <taxon>Actinomycetota</taxon>
        <taxon>Actinomycetes</taxon>
        <taxon>Micrococcales</taxon>
        <taxon>Micrococcaceae</taxon>
        <taxon>Glutamicibacter</taxon>
    </lineage>
</organism>
<dbReference type="Proteomes" id="UP000252167">
    <property type="component" value="Unassembled WGS sequence"/>
</dbReference>
<sequence>MEEQGEKIATNIRKGVLEYCVLALLAQGDKYGLELADELVERNLTASEGSLYPLLARMKTADLVTTRWEESDTGRRRKYYAMTDRGASHLRQFDAVWNEISGQVGELLGRRHEHD</sequence>
<accession>A0A365YNU0</accession>
<dbReference type="PANTHER" id="PTHR33169:SF14">
    <property type="entry name" value="TRANSCRIPTIONAL REGULATOR RV3488"/>
    <property type="match status" value="1"/>
</dbReference>
<protein>
    <submittedName>
        <fullName evidence="2">PadR family transcriptional regulator</fullName>
    </submittedName>
</protein>
<proteinExistence type="predicted"/>
<keyword evidence="3" id="KW-1185">Reference proteome</keyword>
<evidence type="ECO:0000259" key="1">
    <source>
        <dbReference type="Pfam" id="PF03551"/>
    </source>
</evidence>
<dbReference type="SUPFAM" id="SSF46785">
    <property type="entry name" value="Winged helix' DNA-binding domain"/>
    <property type="match status" value="1"/>
</dbReference>
<gene>
    <name evidence="2" type="ORF">C1H84_01700</name>
</gene>
<dbReference type="InterPro" id="IPR005149">
    <property type="entry name" value="Tscrpt_reg_PadR_N"/>
</dbReference>
<dbReference type="InterPro" id="IPR036388">
    <property type="entry name" value="WH-like_DNA-bd_sf"/>
</dbReference>
<evidence type="ECO:0000313" key="2">
    <source>
        <dbReference type="EMBL" id="RBM04381.1"/>
    </source>
</evidence>
<dbReference type="InterPro" id="IPR036390">
    <property type="entry name" value="WH_DNA-bd_sf"/>
</dbReference>
<comment type="caution">
    <text evidence="2">The sequence shown here is derived from an EMBL/GenBank/DDBJ whole genome shotgun (WGS) entry which is preliminary data.</text>
</comment>
<dbReference type="EMBL" id="POAF01000001">
    <property type="protein sequence ID" value="RBM04381.1"/>
    <property type="molecule type" value="Genomic_DNA"/>
</dbReference>
<reference evidence="2 3" key="1">
    <citation type="submission" date="2018-01" db="EMBL/GenBank/DDBJ databases">
        <title>Glutamicibacter soli strain NHPC-3 Whole genome sequence and assembly.</title>
        <authorList>
            <person name="Choudhury P."/>
            <person name="Gupta D."/>
            <person name="Sengupta K."/>
            <person name="Jawed A."/>
            <person name="Sultana N."/>
            <person name="Saha P."/>
        </authorList>
    </citation>
    <scope>NUCLEOTIDE SEQUENCE [LARGE SCALE GENOMIC DNA]</scope>
    <source>
        <strain evidence="2 3">NHPC-3</strain>
    </source>
</reference>